<evidence type="ECO:0000313" key="5">
    <source>
        <dbReference type="Proteomes" id="UP000076871"/>
    </source>
</evidence>
<evidence type="ECO:0000313" key="4">
    <source>
        <dbReference type="EMBL" id="KZT12237.1"/>
    </source>
</evidence>
<dbReference type="InterPro" id="IPR002347">
    <property type="entry name" value="SDR_fam"/>
</dbReference>
<proteinExistence type="inferred from homology"/>
<dbReference type="InterPro" id="IPR036291">
    <property type="entry name" value="NAD(P)-bd_dom_sf"/>
</dbReference>
<sequence length="279" mass="29552">MASFRTNSLFNVSGKVVLITGGSRGIGRMIATGFVANGAKVYITSRSATDCEATAKELSALGPGLCYAIPANLQHYEQVEHLVKELSAHEQVLHVLVNNAGAAWGDTIEDYPDSAFTKLLTLNLQRVFTVTQKCLPLLRAAAAQGGMDGEAYKDPARIINIGSVEGLRVPNHETYAYSAAKAGLHHLSEHLAGRLGWEGITSNTIACGPFESKMMAETLRTQGEIIKNLIPLHRIGTPEDVAGAAIFLSSRAGAHVNGATIAVDGGQTVAMQSMNIAKL</sequence>
<accession>A0A165HVB7</accession>
<dbReference type="InterPro" id="IPR052178">
    <property type="entry name" value="Sec_Metab_Biosynth_SDR"/>
</dbReference>
<organism evidence="4 5">
    <name type="scientific">Laetiporus sulphureus 93-53</name>
    <dbReference type="NCBI Taxonomy" id="1314785"/>
    <lineage>
        <taxon>Eukaryota</taxon>
        <taxon>Fungi</taxon>
        <taxon>Dikarya</taxon>
        <taxon>Basidiomycota</taxon>
        <taxon>Agaricomycotina</taxon>
        <taxon>Agaricomycetes</taxon>
        <taxon>Polyporales</taxon>
        <taxon>Laetiporus</taxon>
    </lineage>
</organism>
<keyword evidence="3" id="KW-0560">Oxidoreductase</keyword>
<dbReference type="PRINTS" id="PR00080">
    <property type="entry name" value="SDRFAMILY"/>
</dbReference>
<dbReference type="PANTHER" id="PTHR43618:SF17">
    <property type="entry name" value="RHAMNOLIPIDS BIOSYNTHESIS 3-OXOACYL-[ACYL-CARRIER-PROTEIN] REDUCTASE"/>
    <property type="match status" value="1"/>
</dbReference>
<dbReference type="STRING" id="1314785.A0A165HVB7"/>
<dbReference type="PROSITE" id="PS00061">
    <property type="entry name" value="ADH_SHORT"/>
    <property type="match status" value="1"/>
</dbReference>
<dbReference type="AlphaFoldDB" id="A0A165HVB7"/>
<dbReference type="InterPro" id="IPR020904">
    <property type="entry name" value="Sc_DH/Rdtase_CS"/>
</dbReference>
<dbReference type="EMBL" id="KV427606">
    <property type="protein sequence ID" value="KZT12237.1"/>
    <property type="molecule type" value="Genomic_DNA"/>
</dbReference>
<dbReference type="RefSeq" id="XP_040769885.1">
    <property type="nucleotide sequence ID" value="XM_040903697.1"/>
</dbReference>
<evidence type="ECO:0000256" key="2">
    <source>
        <dbReference type="ARBA" id="ARBA00022857"/>
    </source>
</evidence>
<dbReference type="GeneID" id="63820727"/>
<dbReference type="PRINTS" id="PR00081">
    <property type="entry name" value="GDHRDH"/>
</dbReference>
<keyword evidence="5" id="KW-1185">Reference proteome</keyword>
<dbReference type="FunFam" id="3.40.50.720:FF:000084">
    <property type="entry name" value="Short-chain dehydrogenase reductase"/>
    <property type="match status" value="1"/>
</dbReference>
<gene>
    <name evidence="4" type="ORF">LAESUDRAFT_641837</name>
</gene>
<comment type="similarity">
    <text evidence="1">Belongs to the short-chain dehydrogenases/reductases (SDR) family.</text>
</comment>
<protein>
    <submittedName>
        <fullName evidence="4">NAD(P)-binding protein</fullName>
    </submittedName>
</protein>
<name>A0A165HVB7_9APHY</name>
<dbReference type="Pfam" id="PF13561">
    <property type="entry name" value="adh_short_C2"/>
    <property type="match status" value="1"/>
</dbReference>
<dbReference type="SUPFAM" id="SSF51735">
    <property type="entry name" value="NAD(P)-binding Rossmann-fold domains"/>
    <property type="match status" value="1"/>
</dbReference>
<dbReference type="Gene3D" id="3.40.50.720">
    <property type="entry name" value="NAD(P)-binding Rossmann-like Domain"/>
    <property type="match status" value="1"/>
</dbReference>
<evidence type="ECO:0000256" key="3">
    <source>
        <dbReference type="ARBA" id="ARBA00023002"/>
    </source>
</evidence>
<dbReference type="Proteomes" id="UP000076871">
    <property type="component" value="Unassembled WGS sequence"/>
</dbReference>
<dbReference type="OrthoDB" id="2898618at2759"/>
<dbReference type="GO" id="GO:0016491">
    <property type="term" value="F:oxidoreductase activity"/>
    <property type="evidence" value="ECO:0007669"/>
    <property type="project" value="UniProtKB-KW"/>
</dbReference>
<dbReference type="PANTHER" id="PTHR43618">
    <property type="entry name" value="7-ALPHA-HYDROXYSTEROID DEHYDROGENASE"/>
    <property type="match status" value="1"/>
</dbReference>
<keyword evidence="2" id="KW-0521">NADP</keyword>
<reference evidence="4 5" key="1">
    <citation type="journal article" date="2016" name="Mol. Biol. Evol.">
        <title>Comparative Genomics of Early-Diverging Mushroom-Forming Fungi Provides Insights into the Origins of Lignocellulose Decay Capabilities.</title>
        <authorList>
            <person name="Nagy L.G."/>
            <person name="Riley R."/>
            <person name="Tritt A."/>
            <person name="Adam C."/>
            <person name="Daum C."/>
            <person name="Floudas D."/>
            <person name="Sun H."/>
            <person name="Yadav J.S."/>
            <person name="Pangilinan J."/>
            <person name="Larsson K.H."/>
            <person name="Matsuura K."/>
            <person name="Barry K."/>
            <person name="Labutti K."/>
            <person name="Kuo R."/>
            <person name="Ohm R.A."/>
            <person name="Bhattacharya S.S."/>
            <person name="Shirouzu T."/>
            <person name="Yoshinaga Y."/>
            <person name="Martin F.M."/>
            <person name="Grigoriev I.V."/>
            <person name="Hibbett D.S."/>
        </authorList>
    </citation>
    <scope>NUCLEOTIDE SEQUENCE [LARGE SCALE GENOMIC DNA]</scope>
    <source>
        <strain evidence="4 5">93-53</strain>
    </source>
</reference>
<evidence type="ECO:0000256" key="1">
    <source>
        <dbReference type="ARBA" id="ARBA00006484"/>
    </source>
</evidence>
<dbReference type="InParanoid" id="A0A165HVB7"/>